<evidence type="ECO:0000313" key="3">
    <source>
        <dbReference type="Proteomes" id="UP001183585"/>
    </source>
</evidence>
<sequence length="68" mass="7804">MHNQRGREPAQRWLLAIEILCGFAVWFGVFVLFGNRVEAIGFIVPVREGPHPDTISVYRIWAPVTGRR</sequence>
<comment type="caution">
    <text evidence="2">The sequence shown here is derived from an EMBL/GenBank/DDBJ whole genome shotgun (WGS) entry which is preliminary data.</text>
</comment>
<dbReference type="Proteomes" id="UP001183585">
    <property type="component" value="Unassembled WGS sequence"/>
</dbReference>
<evidence type="ECO:0000256" key="1">
    <source>
        <dbReference type="SAM" id="Phobius"/>
    </source>
</evidence>
<keyword evidence="1" id="KW-0812">Transmembrane</keyword>
<keyword evidence="1" id="KW-0472">Membrane</keyword>
<evidence type="ECO:0000313" key="2">
    <source>
        <dbReference type="EMBL" id="MDR7384396.1"/>
    </source>
</evidence>
<feature type="transmembrane region" description="Helical" evidence="1">
    <location>
        <begin position="12"/>
        <end position="33"/>
    </location>
</feature>
<protein>
    <submittedName>
        <fullName evidence="2">Uncharacterized protein</fullName>
    </submittedName>
</protein>
<keyword evidence="1" id="KW-1133">Transmembrane helix</keyword>
<proteinExistence type="predicted"/>
<organism evidence="2 3">
    <name type="scientific">Promicromonospora iranensis</name>
    <dbReference type="NCBI Taxonomy" id="1105144"/>
    <lineage>
        <taxon>Bacteria</taxon>
        <taxon>Bacillati</taxon>
        <taxon>Actinomycetota</taxon>
        <taxon>Actinomycetes</taxon>
        <taxon>Micrococcales</taxon>
        <taxon>Promicromonosporaceae</taxon>
        <taxon>Promicromonospora</taxon>
    </lineage>
</organism>
<keyword evidence="3" id="KW-1185">Reference proteome</keyword>
<dbReference type="EMBL" id="JAVDYE010000001">
    <property type="protein sequence ID" value="MDR7384396.1"/>
    <property type="molecule type" value="Genomic_DNA"/>
</dbReference>
<gene>
    <name evidence="2" type="ORF">J2S48_003911</name>
</gene>
<name>A0ABU2CST0_9MICO</name>
<accession>A0ABU2CST0</accession>
<reference evidence="2 3" key="1">
    <citation type="submission" date="2023-07" db="EMBL/GenBank/DDBJ databases">
        <title>Sequencing the genomes of 1000 actinobacteria strains.</title>
        <authorList>
            <person name="Klenk H.-P."/>
        </authorList>
    </citation>
    <scope>NUCLEOTIDE SEQUENCE [LARGE SCALE GENOMIC DNA]</scope>
    <source>
        <strain evidence="2 3">DSM 45554</strain>
    </source>
</reference>